<keyword evidence="1" id="KW-0418">Kinase</keyword>
<reference evidence="3 4" key="1">
    <citation type="journal article" date="2010" name="ChemBioChem">
        <title>Cloning and characterization of the biosynthetic gene cluster of 16-membered macrolide antibiotic FD-891: involvement of a dual functional cytochrome P450 monooxygenase catalyzing epoxidation and hydroxylation.</title>
        <authorList>
            <person name="Kudo F."/>
            <person name="Motegi A."/>
            <person name="Mizoue K."/>
            <person name="Eguchi T."/>
        </authorList>
    </citation>
    <scope>NUCLEOTIDE SEQUENCE [LARGE SCALE GENOMIC DNA]</scope>
    <source>
        <strain evidence="3 4">A-8890</strain>
    </source>
</reference>
<dbReference type="PANTHER" id="PTHR35526:SF3">
    <property type="entry name" value="ANTI-SIGMA-F FACTOR RSBW"/>
    <property type="match status" value="1"/>
</dbReference>
<name>A0ABN5VTZ2_9ACTN</name>
<gene>
    <name evidence="3" type="ORF">SGFS_082470</name>
</gene>
<dbReference type="InterPro" id="IPR003594">
    <property type="entry name" value="HATPase_dom"/>
</dbReference>
<dbReference type="PANTHER" id="PTHR35526">
    <property type="entry name" value="ANTI-SIGMA-F FACTOR RSBW-RELATED"/>
    <property type="match status" value="1"/>
</dbReference>
<keyword evidence="4" id="KW-1185">Reference proteome</keyword>
<organism evidence="3 4">
    <name type="scientific">Streptomyces graminofaciens</name>
    <dbReference type="NCBI Taxonomy" id="68212"/>
    <lineage>
        <taxon>Bacteria</taxon>
        <taxon>Bacillati</taxon>
        <taxon>Actinomycetota</taxon>
        <taxon>Actinomycetes</taxon>
        <taxon>Kitasatosporales</taxon>
        <taxon>Streptomycetaceae</taxon>
        <taxon>Streptomyces</taxon>
    </lineage>
</organism>
<dbReference type="CDD" id="cd16936">
    <property type="entry name" value="HATPase_RsbW-like"/>
    <property type="match status" value="1"/>
</dbReference>
<reference evidence="3 4" key="2">
    <citation type="journal article" date="2023" name="ChemBioChem">
        <title>Acyltransferase Domain Exchange between Two Independent Type I Polyketide Synthases in the Same Producer Strain of Macrolide Antibiotics.</title>
        <authorList>
            <person name="Kudo F."/>
            <person name="Kishikawa K."/>
            <person name="Tsuboi K."/>
            <person name="Kido T."/>
            <person name="Usui T."/>
            <person name="Hashimoto J."/>
            <person name="Shin-Ya K."/>
            <person name="Miyanaga A."/>
            <person name="Eguchi T."/>
        </authorList>
    </citation>
    <scope>NUCLEOTIDE SEQUENCE [LARGE SCALE GENOMIC DNA]</scope>
    <source>
        <strain evidence="3 4">A-8890</strain>
    </source>
</reference>
<evidence type="ECO:0000313" key="3">
    <source>
        <dbReference type="EMBL" id="BBC36953.1"/>
    </source>
</evidence>
<dbReference type="InterPro" id="IPR050267">
    <property type="entry name" value="Anti-sigma-factor_SerPK"/>
</dbReference>
<evidence type="ECO:0000259" key="2">
    <source>
        <dbReference type="Pfam" id="PF13581"/>
    </source>
</evidence>
<keyword evidence="1" id="KW-0723">Serine/threonine-protein kinase</keyword>
<dbReference type="Pfam" id="PF13581">
    <property type="entry name" value="HATPase_c_2"/>
    <property type="match status" value="1"/>
</dbReference>
<keyword evidence="1" id="KW-0808">Transferase</keyword>
<proteinExistence type="predicted"/>
<evidence type="ECO:0000256" key="1">
    <source>
        <dbReference type="ARBA" id="ARBA00022527"/>
    </source>
</evidence>
<accession>A0ABN5VTZ2</accession>
<dbReference type="Proteomes" id="UP001321542">
    <property type="component" value="Chromosome"/>
</dbReference>
<feature type="domain" description="Histidine kinase/HSP90-like ATPase" evidence="2">
    <location>
        <begin position="59"/>
        <end position="172"/>
    </location>
</feature>
<sequence>MNRRTVHEMCPYADATYGPDLWNAPQCTRHRGLMSATTPQLHSTVDTFAQLLSSTRGGARLARLLAAEQLRAWPVSLGVTERAEQIVAELAANAALHGRVGSRDFRLTLTLDTAGGLLRIAATDARGEHLPSPPADCGTPLNNEFGRGLLLVIALANRWGVEPYPPGGKTVWAECTRETPGPDTHSGRL</sequence>
<dbReference type="InterPro" id="IPR036890">
    <property type="entry name" value="HATPase_C_sf"/>
</dbReference>
<dbReference type="Gene3D" id="3.30.565.10">
    <property type="entry name" value="Histidine kinase-like ATPase, C-terminal domain"/>
    <property type="match status" value="1"/>
</dbReference>
<dbReference type="EMBL" id="AP018448">
    <property type="protein sequence ID" value="BBC36953.1"/>
    <property type="molecule type" value="Genomic_DNA"/>
</dbReference>
<dbReference type="SUPFAM" id="SSF55874">
    <property type="entry name" value="ATPase domain of HSP90 chaperone/DNA topoisomerase II/histidine kinase"/>
    <property type="match status" value="1"/>
</dbReference>
<evidence type="ECO:0000313" key="4">
    <source>
        <dbReference type="Proteomes" id="UP001321542"/>
    </source>
</evidence>
<protein>
    <recommendedName>
        <fullName evidence="2">Histidine kinase/HSP90-like ATPase domain-containing protein</fullName>
    </recommendedName>
</protein>